<name>A0A8H7AKS3_9EURO</name>
<feature type="region of interest" description="Disordered" evidence="1">
    <location>
        <begin position="376"/>
        <end position="422"/>
    </location>
</feature>
<proteinExistence type="predicted"/>
<feature type="compositionally biased region" description="Basic and acidic residues" evidence="1">
    <location>
        <begin position="592"/>
        <end position="607"/>
    </location>
</feature>
<feature type="compositionally biased region" description="Polar residues" evidence="1">
    <location>
        <begin position="541"/>
        <end position="558"/>
    </location>
</feature>
<feature type="compositionally biased region" description="Basic and acidic residues" evidence="1">
    <location>
        <begin position="906"/>
        <end position="924"/>
    </location>
</feature>
<feature type="region of interest" description="Disordered" evidence="1">
    <location>
        <begin position="849"/>
        <end position="874"/>
    </location>
</feature>
<dbReference type="EMBL" id="JAACFV010000078">
    <property type="protein sequence ID" value="KAF7506915.1"/>
    <property type="molecule type" value="Genomic_DNA"/>
</dbReference>
<gene>
    <name evidence="2" type="ORF">GJ744_011156</name>
</gene>
<feature type="compositionally biased region" description="Polar residues" evidence="1">
    <location>
        <begin position="253"/>
        <end position="270"/>
    </location>
</feature>
<protein>
    <submittedName>
        <fullName evidence="2">Uncharacterized protein</fullName>
    </submittedName>
</protein>
<feature type="region of interest" description="Disordered" evidence="1">
    <location>
        <begin position="41"/>
        <end position="331"/>
    </location>
</feature>
<feature type="compositionally biased region" description="Polar residues" evidence="1">
    <location>
        <begin position="214"/>
        <end position="225"/>
    </location>
</feature>
<comment type="caution">
    <text evidence="2">The sequence shown here is derived from an EMBL/GenBank/DDBJ whole genome shotgun (WGS) entry which is preliminary data.</text>
</comment>
<feature type="region of interest" description="Disordered" evidence="1">
    <location>
        <begin position="541"/>
        <end position="563"/>
    </location>
</feature>
<dbReference type="AlphaFoldDB" id="A0A8H7AKS3"/>
<evidence type="ECO:0000313" key="3">
    <source>
        <dbReference type="Proteomes" id="UP000606974"/>
    </source>
</evidence>
<organism evidence="2 3">
    <name type="scientific">Endocarpon pusillum</name>
    <dbReference type="NCBI Taxonomy" id="364733"/>
    <lineage>
        <taxon>Eukaryota</taxon>
        <taxon>Fungi</taxon>
        <taxon>Dikarya</taxon>
        <taxon>Ascomycota</taxon>
        <taxon>Pezizomycotina</taxon>
        <taxon>Eurotiomycetes</taxon>
        <taxon>Chaetothyriomycetidae</taxon>
        <taxon>Verrucariales</taxon>
        <taxon>Verrucariaceae</taxon>
        <taxon>Endocarpon</taxon>
    </lineage>
</organism>
<feature type="compositionally biased region" description="Basic and acidic residues" evidence="1">
    <location>
        <begin position="313"/>
        <end position="325"/>
    </location>
</feature>
<feature type="compositionally biased region" description="Acidic residues" evidence="1">
    <location>
        <begin position="175"/>
        <end position="184"/>
    </location>
</feature>
<accession>A0A8H7AKS3</accession>
<feature type="region of interest" description="Disordered" evidence="1">
    <location>
        <begin position="900"/>
        <end position="948"/>
    </location>
</feature>
<feature type="compositionally biased region" description="Basic and acidic residues" evidence="1">
    <location>
        <begin position="243"/>
        <end position="252"/>
    </location>
</feature>
<evidence type="ECO:0000313" key="2">
    <source>
        <dbReference type="EMBL" id="KAF7506915.1"/>
    </source>
</evidence>
<dbReference type="Proteomes" id="UP000606974">
    <property type="component" value="Unassembled WGS sequence"/>
</dbReference>
<feature type="compositionally biased region" description="Basic and acidic residues" evidence="1">
    <location>
        <begin position="104"/>
        <end position="113"/>
    </location>
</feature>
<feature type="compositionally biased region" description="Basic and acidic residues" evidence="1">
    <location>
        <begin position="575"/>
        <end position="585"/>
    </location>
</feature>
<evidence type="ECO:0000256" key="1">
    <source>
        <dbReference type="SAM" id="MobiDB-lite"/>
    </source>
</evidence>
<feature type="compositionally biased region" description="Basic and acidic residues" evidence="1">
    <location>
        <begin position="165"/>
        <end position="174"/>
    </location>
</feature>
<feature type="compositionally biased region" description="Basic residues" evidence="1">
    <location>
        <begin position="379"/>
        <end position="390"/>
    </location>
</feature>
<sequence>MPDYGVESSDRIASAIGMPGINLRDPTWTIEIHDRPFLKAHKQLPRRRDQNLPSVDLRSHYKKTQVQLPNRHRHDPPNLLSTTPPDPPETVFFKPSSSPVPMRDPSEQSRDDLSTAETAILRSRVATPTYQNSPPTPDITPPRARNLLRPHPVLANVSSVSSRAESFKTAKEELSSDEEIDDESPSQRPSHQRWLRSSQAPRLKDWGVQPNPPTQTHEGQSTSTRVIKRKPLPKEAFFTFDGSWKETGDTKVNDSANSVEPASSTDSSNDNTHKGDSIHSVISHPSPLPTPPRSAETEEKAKTPEPPLQRGKSLRDRLKESRMVKASESTEDFARDIGWSHVYKSPELQSRINSWRLSGISTTSTVEAIVVDAETTPQRQHRLRHSRKNPSLRSTSSPFPASNRSSLFSNPESPHRLIHRKGKISNQIRWSIGSEASKWMHGSPAMTDALKPEIIQVAVIPERKSSLQLSEDSSRRHSASLSTNSAVHHPPAATGYTNAEPHVPLRKKRPMSASLPIGGSFGSRGRQQDFAAAAVPLRGTSLSAPTSRSHSRANSPTSEHFRLRRLAAEEDLHRTLERMESERSVPRYSASHSEKGPSNKAGEPDKEQWDALRSPSLYTAFSPPSMESASPGPVEMGEARAVNLFAHNNHSLQIVDQYPQQETRTFLFLQKASEDMQLPTEEPSTPSQAPLPQLLVDSPLRNPRDPPQPPALKVIPPTPLDLTPLEYDDRQLGLPSSRAPKRAGSLSRRFGSLTRPVLGTRRHSGSFVKSLGRTLSLKGARNLKADQTMDANLHPFWRPRGFWDDVTDSNSDDDDDEDYERDVIVSNSLGVPQRRRIIDGPMSLVRHLSDRSRRQRQTGAVSRRSSHGSLSRTRIGKRVYGIPGLGRYFPLRTLGDMHGRLQLSKRQKEDEKRERSRQALREKIGPQIVSTGDSRYPAWMPPVKDTTE</sequence>
<feature type="region of interest" description="Disordered" evidence="1">
    <location>
        <begin position="675"/>
        <end position="747"/>
    </location>
</feature>
<feature type="region of interest" description="Disordered" evidence="1">
    <location>
        <begin position="575"/>
        <end position="607"/>
    </location>
</feature>
<dbReference type="OrthoDB" id="3870679at2759"/>
<feature type="region of interest" description="Disordered" evidence="1">
    <location>
        <begin position="465"/>
        <end position="505"/>
    </location>
</feature>
<feature type="compositionally biased region" description="Polar residues" evidence="1">
    <location>
        <begin position="391"/>
        <end position="412"/>
    </location>
</feature>
<reference evidence="2" key="1">
    <citation type="submission" date="2020-02" db="EMBL/GenBank/DDBJ databases">
        <authorList>
            <person name="Palmer J.M."/>
        </authorList>
    </citation>
    <scope>NUCLEOTIDE SEQUENCE</scope>
    <source>
        <strain evidence="2">EPUS1.4</strain>
        <tissue evidence="2">Thallus</tissue>
    </source>
</reference>
<keyword evidence="3" id="KW-1185">Reference proteome</keyword>